<evidence type="ECO:0000256" key="3">
    <source>
        <dbReference type="PIRSR" id="PIRSR006614-1"/>
    </source>
</evidence>
<evidence type="ECO:0000313" key="6">
    <source>
        <dbReference type="Proteomes" id="UP000192813"/>
    </source>
</evidence>
<dbReference type="GO" id="GO:0008929">
    <property type="term" value="F:methylglyoxal synthase activity"/>
    <property type="evidence" value="ECO:0007669"/>
    <property type="project" value="UniProtKB-UniRule"/>
</dbReference>
<comment type="function">
    <text evidence="2">Catalyzes the formation of methylglyoxal from dihydroxyacetone phosphate.</text>
</comment>
<protein>
    <recommendedName>
        <fullName evidence="2">Methylglyoxal synthase</fullName>
        <shortName evidence="2">MGS</shortName>
        <ecNumber evidence="2">4.2.3.3</ecNumber>
    </recommendedName>
</protein>
<feature type="binding site" evidence="2">
    <location>
        <position position="12"/>
    </location>
    <ligand>
        <name>substrate</name>
    </ligand>
</feature>
<dbReference type="RefSeq" id="WP_083069665.1">
    <property type="nucleotide sequence ID" value="NZ_JALXKY010000002.1"/>
</dbReference>
<evidence type="ECO:0000256" key="2">
    <source>
        <dbReference type="HAMAP-Rule" id="MF_00549"/>
    </source>
</evidence>
<gene>
    <name evidence="2 5" type="primary">mgsA</name>
    <name evidence="5" type="ORF">A6J77_007725</name>
</gene>
<feature type="binding site" evidence="2">
    <location>
        <position position="87"/>
    </location>
    <ligand>
        <name>substrate</name>
    </ligand>
</feature>
<dbReference type="SUPFAM" id="SSF52335">
    <property type="entry name" value="Methylglyoxal synthase-like"/>
    <property type="match status" value="1"/>
</dbReference>
<reference evidence="6" key="1">
    <citation type="submission" date="2017-12" db="EMBL/GenBank/DDBJ databases">
        <title>FDA dAtabase for Regulatory Grade micrObial Sequences (FDA-ARGOS): Supporting development and validation of Infectious Disease Dx tests.</title>
        <authorList>
            <person name="Hoffmann M."/>
            <person name="Allard M."/>
            <person name="Evans P."/>
            <person name="Brown E."/>
            <person name="Tallon L."/>
            <person name="Sadzewicz L."/>
            <person name="Sengamalay N."/>
            <person name="Ott S."/>
            <person name="Godinez A."/>
            <person name="Nagaraj S."/>
            <person name="Vavikolanu K."/>
            <person name="Aluvathingal J."/>
            <person name="Nadendla S."/>
            <person name="Sichtig H."/>
        </authorList>
    </citation>
    <scope>NUCLEOTIDE SEQUENCE [LARGE SCALE GENOMIC DNA]</scope>
    <source>
        <strain evidence="6">FDAARGOS_249</strain>
    </source>
</reference>
<dbReference type="InterPro" id="IPR036914">
    <property type="entry name" value="MGS-like_dom_sf"/>
</dbReference>
<dbReference type="Proteomes" id="UP000192813">
    <property type="component" value="Unassembled WGS sequence"/>
</dbReference>
<dbReference type="EMBL" id="NBTM02000001">
    <property type="protein sequence ID" value="PNL92124.1"/>
    <property type="molecule type" value="Genomic_DNA"/>
</dbReference>
<dbReference type="PIRSF" id="PIRSF006614">
    <property type="entry name" value="Methylglyox_syn"/>
    <property type="match status" value="1"/>
</dbReference>
<feature type="binding site" evidence="2">
    <location>
        <position position="8"/>
    </location>
    <ligand>
        <name>substrate</name>
    </ligand>
</feature>
<dbReference type="NCBIfam" id="NF003559">
    <property type="entry name" value="PRK05234.1"/>
    <property type="match status" value="1"/>
</dbReference>
<name>A0A2J9PP37_9LACT</name>
<dbReference type="Gene3D" id="3.40.50.1380">
    <property type="entry name" value="Methylglyoxal synthase-like domain"/>
    <property type="match status" value="1"/>
</dbReference>
<dbReference type="FunFam" id="3.40.50.1380:FF:000006">
    <property type="entry name" value="Methylglyoxal synthase"/>
    <property type="match status" value="1"/>
</dbReference>
<feature type="active site" description="Proton donor/acceptor" evidence="2 3">
    <location>
        <position position="60"/>
    </location>
</feature>
<dbReference type="GO" id="GO:0019242">
    <property type="term" value="P:methylglyoxal biosynthetic process"/>
    <property type="evidence" value="ECO:0007669"/>
    <property type="project" value="UniProtKB-UniRule"/>
</dbReference>
<comment type="caution">
    <text evidence="5">The sequence shown here is derived from an EMBL/GenBank/DDBJ whole genome shotgun (WGS) entry which is preliminary data.</text>
</comment>
<feature type="domain" description="MGS-like" evidence="4">
    <location>
        <begin position="1"/>
        <end position="154"/>
    </location>
</feature>
<dbReference type="AlphaFoldDB" id="A0A2J9PP37"/>
<organism evidence="5 6">
    <name type="scientific">Aerococcus viridans</name>
    <dbReference type="NCBI Taxonomy" id="1377"/>
    <lineage>
        <taxon>Bacteria</taxon>
        <taxon>Bacillati</taxon>
        <taxon>Bacillota</taxon>
        <taxon>Bacilli</taxon>
        <taxon>Lactobacillales</taxon>
        <taxon>Aerococcaceae</taxon>
        <taxon>Aerococcus</taxon>
    </lineage>
</organism>
<comment type="catalytic activity">
    <reaction evidence="2">
        <text>dihydroxyacetone phosphate = methylglyoxal + phosphate</text>
        <dbReference type="Rhea" id="RHEA:17937"/>
        <dbReference type="ChEBI" id="CHEBI:17158"/>
        <dbReference type="ChEBI" id="CHEBI:43474"/>
        <dbReference type="ChEBI" id="CHEBI:57642"/>
        <dbReference type="EC" id="4.2.3.3"/>
    </reaction>
</comment>
<proteinExistence type="inferred from homology"/>
<dbReference type="PROSITE" id="PS01335">
    <property type="entry name" value="METHYLGLYOXAL_SYNTH"/>
    <property type="match status" value="1"/>
</dbReference>
<feature type="binding site" evidence="2">
    <location>
        <begin position="54"/>
        <end position="55"/>
    </location>
    <ligand>
        <name>substrate</name>
    </ligand>
</feature>
<evidence type="ECO:0000313" key="5">
    <source>
        <dbReference type="EMBL" id="PNL92124.1"/>
    </source>
</evidence>
<dbReference type="CDD" id="cd01422">
    <property type="entry name" value="MGS"/>
    <property type="match status" value="1"/>
</dbReference>
<sequence>MKIALIAHDSKKDLMVFFATAYKFILEKHELFATGTTGLRIIEATGLDVHRFKSGPLGGDQQVGAAISQNGMDLVIFMRDPLAAMPHEPDVTALIRLCDVYNIPLATNIGTAEVLIRGLDEGFMDWRKQYEDGFLNQDILENIERGNEGRKLVE</sequence>
<dbReference type="Pfam" id="PF02142">
    <property type="entry name" value="MGS"/>
    <property type="match status" value="1"/>
</dbReference>
<dbReference type="EC" id="4.2.3.3" evidence="2"/>
<dbReference type="PANTHER" id="PTHR30492:SF0">
    <property type="entry name" value="METHYLGLYOXAL SYNTHASE"/>
    <property type="match status" value="1"/>
</dbReference>
<dbReference type="NCBIfam" id="TIGR00160">
    <property type="entry name" value="MGSA"/>
    <property type="match status" value="1"/>
</dbReference>
<dbReference type="SMART" id="SM00851">
    <property type="entry name" value="MGS"/>
    <property type="match status" value="1"/>
</dbReference>
<evidence type="ECO:0000256" key="1">
    <source>
        <dbReference type="ARBA" id="ARBA00023239"/>
    </source>
</evidence>
<dbReference type="PANTHER" id="PTHR30492">
    <property type="entry name" value="METHYLGLYOXAL SYNTHASE"/>
    <property type="match status" value="1"/>
</dbReference>
<dbReference type="InterPro" id="IPR011607">
    <property type="entry name" value="MGS-like_dom"/>
</dbReference>
<feature type="binding site" evidence="2">
    <location>
        <begin position="34"/>
        <end position="37"/>
    </location>
    <ligand>
        <name>substrate</name>
    </ligand>
</feature>
<keyword evidence="1 2" id="KW-0456">Lyase</keyword>
<comment type="similarity">
    <text evidence="2">Belongs to the methylglyoxal synthase family.</text>
</comment>
<accession>A0A2J9PP37</accession>
<dbReference type="InterPro" id="IPR004363">
    <property type="entry name" value="Methylgl_synth"/>
</dbReference>
<dbReference type="PROSITE" id="PS51855">
    <property type="entry name" value="MGS"/>
    <property type="match status" value="1"/>
</dbReference>
<dbReference type="GO" id="GO:0005829">
    <property type="term" value="C:cytosol"/>
    <property type="evidence" value="ECO:0007669"/>
    <property type="project" value="TreeGrafter"/>
</dbReference>
<evidence type="ECO:0000259" key="4">
    <source>
        <dbReference type="PROSITE" id="PS51855"/>
    </source>
</evidence>
<dbReference type="HAMAP" id="MF_00549">
    <property type="entry name" value="Methylglyoxal_synth"/>
    <property type="match status" value="1"/>
</dbReference>
<dbReference type="InterPro" id="IPR018148">
    <property type="entry name" value="Methylglyoxal_synth_AS"/>
</dbReference>